<feature type="non-terminal residue" evidence="1">
    <location>
        <position position="236"/>
    </location>
</feature>
<reference evidence="1 2" key="1">
    <citation type="submission" date="2021-06" db="EMBL/GenBank/DDBJ databases">
        <authorList>
            <person name="Kallberg Y."/>
            <person name="Tangrot J."/>
            <person name="Rosling A."/>
        </authorList>
    </citation>
    <scope>NUCLEOTIDE SEQUENCE [LARGE SCALE GENOMIC DNA]</scope>
    <source>
        <strain evidence="1 2">120-4 pot B 10/14</strain>
    </source>
</reference>
<dbReference type="EMBL" id="CAJVQB010080846">
    <property type="protein sequence ID" value="CAG8845771.1"/>
    <property type="molecule type" value="Genomic_DNA"/>
</dbReference>
<organism evidence="1 2">
    <name type="scientific">Gigaspora margarita</name>
    <dbReference type="NCBI Taxonomy" id="4874"/>
    <lineage>
        <taxon>Eukaryota</taxon>
        <taxon>Fungi</taxon>
        <taxon>Fungi incertae sedis</taxon>
        <taxon>Mucoromycota</taxon>
        <taxon>Glomeromycotina</taxon>
        <taxon>Glomeromycetes</taxon>
        <taxon>Diversisporales</taxon>
        <taxon>Gigasporaceae</taxon>
        <taxon>Gigaspora</taxon>
    </lineage>
</organism>
<proteinExistence type="predicted"/>
<dbReference type="Proteomes" id="UP000789901">
    <property type="component" value="Unassembled WGS sequence"/>
</dbReference>
<evidence type="ECO:0000313" key="1">
    <source>
        <dbReference type="EMBL" id="CAG8845771.1"/>
    </source>
</evidence>
<gene>
    <name evidence="1" type="ORF">GMARGA_LOCUS37823</name>
</gene>
<comment type="caution">
    <text evidence="1">The sequence shown here is derived from an EMBL/GenBank/DDBJ whole genome shotgun (WGS) entry which is preliminary data.</text>
</comment>
<evidence type="ECO:0000313" key="2">
    <source>
        <dbReference type="Proteomes" id="UP000789901"/>
    </source>
</evidence>
<keyword evidence="2" id="KW-1185">Reference proteome</keyword>
<protein>
    <submittedName>
        <fullName evidence="1">41287_t:CDS:1</fullName>
    </submittedName>
</protein>
<name>A0ABN7X1I5_GIGMA</name>
<feature type="non-terminal residue" evidence="1">
    <location>
        <position position="1"/>
    </location>
</feature>
<accession>A0ABN7X1I5</accession>
<sequence length="236" mass="28200">EALLILYDNEYKECEDTIIQFQQLIENHYNELKHKLHGLQNTKKKMARLQLYEVQRLSSVYIQNIDYMSRCIRGWAKDFLVQGFFQVISKESIQKDHSPLSLKKELEATIFPKLIGVSATIFEMTMRKFMHLWSFHKRAIGQQVYFDRHERKDMKIVILLEWLEISDLRHVIVTHDEIYFYANDDMSYVWLKDSKFMIKKKGQEGSIIVSDFLCSYHGSLQLIEKDFIRLGLEQYA</sequence>